<evidence type="ECO:0000256" key="4">
    <source>
        <dbReference type="ARBA" id="ARBA00023136"/>
    </source>
</evidence>
<dbReference type="Proteomes" id="UP000000442">
    <property type="component" value="Chromosome"/>
</dbReference>
<feature type="transmembrane region" description="Helical" evidence="5">
    <location>
        <begin position="274"/>
        <end position="298"/>
    </location>
</feature>
<dbReference type="KEGG" id="dat:HRM2_38230"/>
<protein>
    <submittedName>
        <fullName evidence="6">NadC1</fullName>
    </submittedName>
</protein>
<keyword evidence="3 5" id="KW-1133">Transmembrane helix</keyword>
<dbReference type="EMBL" id="CP001087">
    <property type="protein sequence ID" value="ACN16881.1"/>
    <property type="molecule type" value="Genomic_DNA"/>
</dbReference>
<name>C0QAU8_DESAH</name>
<reference evidence="6 7" key="1">
    <citation type="journal article" date="2009" name="Environ. Microbiol.">
        <title>Genome sequence of Desulfobacterium autotrophicum HRM2, a marine sulfate reducer oxidizing organic carbon completely to carbon dioxide.</title>
        <authorList>
            <person name="Strittmatter A.W."/>
            <person name="Liesegang H."/>
            <person name="Rabus R."/>
            <person name="Decker I."/>
            <person name="Amann J."/>
            <person name="Andres S."/>
            <person name="Henne A."/>
            <person name="Fricke W.F."/>
            <person name="Martinez-Arias R."/>
            <person name="Bartels D."/>
            <person name="Goesmann A."/>
            <person name="Krause L."/>
            <person name="Puehler A."/>
            <person name="Klenk H.P."/>
            <person name="Richter M."/>
            <person name="Schuler M."/>
            <person name="Gloeckner F.O."/>
            <person name="Meyerdierks A."/>
            <person name="Gottschalk G."/>
            <person name="Amann R."/>
        </authorList>
    </citation>
    <scope>NUCLEOTIDE SEQUENCE [LARGE SCALE GENOMIC DNA]</scope>
    <source>
        <strain evidence="7">ATCC 43914 / DSM 3382 / HRM2</strain>
    </source>
</reference>
<keyword evidence="4 5" id="KW-0472">Membrane</keyword>
<feature type="transmembrane region" description="Helical" evidence="5">
    <location>
        <begin position="118"/>
        <end position="137"/>
    </location>
</feature>
<dbReference type="HOGENOM" id="CLU_005170_0_1_7"/>
<feature type="transmembrane region" description="Helical" evidence="5">
    <location>
        <begin position="382"/>
        <end position="404"/>
    </location>
</feature>
<evidence type="ECO:0000256" key="3">
    <source>
        <dbReference type="ARBA" id="ARBA00022989"/>
    </source>
</evidence>
<keyword evidence="2 5" id="KW-0812">Transmembrane</keyword>
<keyword evidence="7" id="KW-1185">Reference proteome</keyword>
<comment type="subcellular location">
    <subcellularLocation>
        <location evidence="1">Membrane</location>
        <topology evidence="1">Multi-pass membrane protein</topology>
    </subcellularLocation>
</comment>
<evidence type="ECO:0000313" key="6">
    <source>
        <dbReference type="EMBL" id="ACN16881.1"/>
    </source>
</evidence>
<feature type="transmembrane region" description="Helical" evidence="5">
    <location>
        <begin position="352"/>
        <end position="370"/>
    </location>
</feature>
<evidence type="ECO:0000313" key="7">
    <source>
        <dbReference type="Proteomes" id="UP000000442"/>
    </source>
</evidence>
<feature type="transmembrane region" description="Helical" evidence="5">
    <location>
        <begin position="187"/>
        <end position="211"/>
    </location>
</feature>
<gene>
    <name evidence="6" type="primary">nadC1</name>
    <name evidence="6" type="ordered locus">HRM2_38230</name>
</gene>
<dbReference type="AlphaFoldDB" id="C0QAU8"/>
<organism evidence="6 7">
    <name type="scientific">Desulforapulum autotrophicum (strain ATCC 43914 / DSM 3382 / VKM B-1955 / HRM2)</name>
    <name type="common">Desulfobacterium autotrophicum</name>
    <dbReference type="NCBI Taxonomy" id="177437"/>
    <lineage>
        <taxon>Bacteria</taxon>
        <taxon>Pseudomonadati</taxon>
        <taxon>Thermodesulfobacteriota</taxon>
        <taxon>Desulfobacteria</taxon>
        <taxon>Desulfobacterales</taxon>
        <taxon>Desulfobacteraceae</taxon>
        <taxon>Desulforapulum</taxon>
    </lineage>
</organism>
<feature type="transmembrane region" description="Helical" evidence="5">
    <location>
        <begin position="329"/>
        <end position="346"/>
    </location>
</feature>
<dbReference type="GO" id="GO:0022857">
    <property type="term" value="F:transmembrane transporter activity"/>
    <property type="evidence" value="ECO:0007669"/>
    <property type="project" value="InterPro"/>
</dbReference>
<dbReference type="PANTHER" id="PTHR10283">
    <property type="entry name" value="SOLUTE CARRIER FAMILY 13 MEMBER"/>
    <property type="match status" value="1"/>
</dbReference>
<feature type="transmembrane region" description="Helical" evidence="5">
    <location>
        <begin position="149"/>
        <end position="167"/>
    </location>
</feature>
<dbReference type="STRING" id="177437.HRM2_38230"/>
<sequence>MKSATMVSPSKTRAWWQSRPGFKPCILLLGGVILAFTALFTIPPGLMTLVSERAPVGYGLAPGCSTIMETVNQRLSPTASAEGTSPSMAGEKVARRAMVMVGILIVAVLFWGTEAISMGGTDLLVVVLMYVFCILPPNDIARAYLKDEVFFILGVLAVAVGVSKTGLDRRLGLMLLARVRSMGGICLFFLPLVTLCAGFVSGHALVAILIPMLMGVYKVSCRAHGVDQDRPLAMLLLLGLAYAGNIGGVVSPAAGGWNALMMGYLSDQGAPISFAGWMTRGVPFAMALSFVLGLYLYLVLKPRCRVTLVDLGRLIQQERERLPKFGGREAVMGLVLVSMILVMVFPGQHYGLGGPALGAVFAMIVFRIVTWEDLQKEVALDVVGLYGAACAMGAGLQFTGGALWVARSLFSMVPGFMTQGDGLFMVVAVMAGILTNFMGDGVVISALGPVVLPMGALGQMDPWTLGLGCAFASSFAHCLVFGSPNNAICFGMGRDPETGDRLLRVVDFLKYGVPFWVICMGFLYAWALMGCGAFIL</sequence>
<dbReference type="RefSeq" id="WP_015905627.1">
    <property type="nucleotide sequence ID" value="NC_012108.1"/>
</dbReference>
<accession>C0QAU8</accession>
<feature type="transmembrane region" description="Helical" evidence="5">
    <location>
        <begin position="21"/>
        <end position="42"/>
    </location>
</feature>
<dbReference type="OrthoDB" id="9766267at2"/>
<evidence type="ECO:0000256" key="2">
    <source>
        <dbReference type="ARBA" id="ARBA00022692"/>
    </source>
</evidence>
<dbReference type="InterPro" id="IPR001898">
    <property type="entry name" value="SLC13A/DASS"/>
</dbReference>
<dbReference type="Pfam" id="PF00939">
    <property type="entry name" value="Na_sulph_symp"/>
    <property type="match status" value="1"/>
</dbReference>
<proteinExistence type="predicted"/>
<evidence type="ECO:0000256" key="1">
    <source>
        <dbReference type="ARBA" id="ARBA00004141"/>
    </source>
</evidence>
<feature type="transmembrane region" description="Helical" evidence="5">
    <location>
        <begin position="93"/>
        <end position="112"/>
    </location>
</feature>
<dbReference type="GO" id="GO:0005886">
    <property type="term" value="C:plasma membrane"/>
    <property type="evidence" value="ECO:0007669"/>
    <property type="project" value="TreeGrafter"/>
</dbReference>
<dbReference type="eggNOG" id="COG0471">
    <property type="taxonomic scope" value="Bacteria"/>
</dbReference>
<evidence type="ECO:0000256" key="5">
    <source>
        <dbReference type="SAM" id="Phobius"/>
    </source>
</evidence>
<feature type="transmembrane region" description="Helical" evidence="5">
    <location>
        <begin position="232"/>
        <end position="254"/>
    </location>
</feature>
<feature type="transmembrane region" description="Helical" evidence="5">
    <location>
        <begin position="513"/>
        <end position="535"/>
    </location>
</feature>